<accession>A0ACB5SZD0</accession>
<organism evidence="1 2">
    <name type="scientific">Ambrosiozyma monospora</name>
    <name type="common">Yeast</name>
    <name type="synonym">Endomycopsis monosporus</name>
    <dbReference type="NCBI Taxonomy" id="43982"/>
    <lineage>
        <taxon>Eukaryota</taxon>
        <taxon>Fungi</taxon>
        <taxon>Dikarya</taxon>
        <taxon>Ascomycota</taxon>
        <taxon>Saccharomycotina</taxon>
        <taxon>Pichiomycetes</taxon>
        <taxon>Pichiales</taxon>
        <taxon>Pichiaceae</taxon>
        <taxon>Ambrosiozyma</taxon>
    </lineage>
</organism>
<dbReference type="EMBL" id="BSXS01001752">
    <property type="protein sequence ID" value="GME77134.1"/>
    <property type="molecule type" value="Genomic_DNA"/>
</dbReference>
<reference evidence="1" key="1">
    <citation type="submission" date="2023-04" db="EMBL/GenBank/DDBJ databases">
        <title>Ambrosiozyma monospora NBRC 10751.</title>
        <authorList>
            <person name="Ichikawa N."/>
            <person name="Sato H."/>
            <person name="Tonouchi N."/>
        </authorList>
    </citation>
    <scope>NUCLEOTIDE SEQUENCE</scope>
    <source>
        <strain evidence="1">NBRC 10751</strain>
    </source>
</reference>
<gene>
    <name evidence="1" type="ORF">Amon02_000290200</name>
</gene>
<evidence type="ECO:0000313" key="2">
    <source>
        <dbReference type="Proteomes" id="UP001165064"/>
    </source>
</evidence>
<keyword evidence="2" id="KW-1185">Reference proteome</keyword>
<proteinExistence type="predicted"/>
<sequence>MSLVESVPPTLRTTTTALLPISAMTSTRQTKPQPNPITNPLSFIKLYESKLKLIYTLNLTLLDKLTHTSLSLILIDSNHKLVQFYQSNFKDLKQMLFIHVNSSMSHNSFNSFLISQFNDAFEELLQQLAGTYLSLFKVGLYYKLEGFNDVYRELLNLMGVTSFGSLLSNTTASTTTSKSSTSASPQSHSHSNLNLNFDSHGTTNFKTSKSTETIQETIDKINDLEFKILCNSESLQLFKRLNGQYDPECITNHNLKMFKRAMNQSHTGLALLITDEDEDEQGGDREEKQDSDDLEIVKSVEFQQFNLKRLADLGLFRKTIF</sequence>
<protein>
    <submittedName>
        <fullName evidence="1">Unnamed protein product</fullName>
    </submittedName>
</protein>
<comment type="caution">
    <text evidence="1">The sequence shown here is derived from an EMBL/GenBank/DDBJ whole genome shotgun (WGS) entry which is preliminary data.</text>
</comment>
<dbReference type="Proteomes" id="UP001165064">
    <property type="component" value="Unassembled WGS sequence"/>
</dbReference>
<name>A0ACB5SZD0_AMBMO</name>
<evidence type="ECO:0000313" key="1">
    <source>
        <dbReference type="EMBL" id="GME77134.1"/>
    </source>
</evidence>